<name>A0A096BF24_9FIRM</name>
<reference evidence="5 6" key="1">
    <citation type="submission" date="2013-12" db="EMBL/GenBank/DDBJ databases">
        <title>Draft genome sequence of Caloranaerobacter sp. H53214.</title>
        <authorList>
            <person name="Jiang L.J."/>
            <person name="Shao Z.Z."/>
            <person name="Long M.N."/>
        </authorList>
    </citation>
    <scope>NUCLEOTIDE SEQUENCE [LARGE SCALE GENOMIC DNA]</scope>
    <source>
        <strain evidence="5 6">H53214</strain>
    </source>
</reference>
<sequence>MDKKVLINRIFEEGRKKGLKDMEVFIQESNDFKLRVFKSEVDELNISKEEGLSFRCIYDGKIGYSYTEKLDETSIDMLINEAVENASAVDSEDVEEIFAGSKSYTEVDSFNTKLENLNVKDGIEFAKSLEKEALELDKRVISVPHCIFNKQSMHTILVNTKGLNLEDKSNIAYSYVNVMVKENDDVKTSSKYIISNDFSKFDYKVLAKQVVEEAVSMLGAESVKSDTYPVILRNDVAADILGAFSPIFSAENVQKNLSLLKGKLNKKIASEIITIVDNPFMKGGIASCSFDNEGVATKYKKVVDRGVLTTYLHNIKTAKKDGVQSTGNGFKPSFKSPVSISPTNMYIENGDKSLDEMIRSVKRGILIIDVKGLHSGLNTVSGDFSLAASGYEIVDGRINRPVNQITIAGNFYDLLNNVLEIGNDLKFALPMNGFIGSPSLKIKELSVAGM</sequence>
<dbReference type="Proteomes" id="UP000029622">
    <property type="component" value="Unassembled WGS sequence"/>
</dbReference>
<dbReference type="STRING" id="1156417.Y919_11905"/>
<feature type="domain" description="Metalloprotease TldD/E C-terminal" evidence="3">
    <location>
        <begin position="226"/>
        <end position="449"/>
    </location>
</feature>
<dbReference type="GO" id="GO:0005829">
    <property type="term" value="C:cytosol"/>
    <property type="evidence" value="ECO:0007669"/>
    <property type="project" value="TreeGrafter"/>
</dbReference>
<evidence type="ECO:0000259" key="3">
    <source>
        <dbReference type="Pfam" id="PF19289"/>
    </source>
</evidence>
<dbReference type="InterPro" id="IPR045570">
    <property type="entry name" value="Metalloprtase-TldD/E_cen_dom"/>
</dbReference>
<dbReference type="InterPro" id="IPR045569">
    <property type="entry name" value="Metalloprtase-TldD/E_C"/>
</dbReference>
<evidence type="ECO:0000259" key="4">
    <source>
        <dbReference type="Pfam" id="PF19290"/>
    </source>
</evidence>
<evidence type="ECO:0000313" key="5">
    <source>
        <dbReference type="EMBL" id="KGG79462.1"/>
    </source>
</evidence>
<evidence type="ECO:0000313" key="6">
    <source>
        <dbReference type="Proteomes" id="UP000029622"/>
    </source>
</evidence>
<dbReference type="Pfam" id="PF19289">
    <property type="entry name" value="PmbA_TldD_3rd"/>
    <property type="match status" value="1"/>
</dbReference>
<dbReference type="InterPro" id="IPR035068">
    <property type="entry name" value="TldD/PmbA_N"/>
</dbReference>
<evidence type="ECO:0000259" key="2">
    <source>
        <dbReference type="Pfam" id="PF01523"/>
    </source>
</evidence>
<dbReference type="Gene3D" id="3.30.2290.10">
    <property type="entry name" value="PmbA/TldD superfamily"/>
    <property type="match status" value="1"/>
</dbReference>
<dbReference type="InterPro" id="IPR047657">
    <property type="entry name" value="PmbA"/>
</dbReference>
<gene>
    <name evidence="5" type="ORF">Y919_11905</name>
</gene>
<dbReference type="Pfam" id="PF01523">
    <property type="entry name" value="PmbA_TldD_1st"/>
    <property type="match status" value="1"/>
</dbReference>
<dbReference type="Pfam" id="PF19290">
    <property type="entry name" value="PmbA_TldD_2nd"/>
    <property type="match status" value="1"/>
</dbReference>
<dbReference type="SUPFAM" id="SSF111283">
    <property type="entry name" value="Putative modulator of DNA gyrase, PmbA/TldD"/>
    <property type="match status" value="1"/>
</dbReference>
<dbReference type="EMBL" id="AZTB01000105">
    <property type="protein sequence ID" value="KGG79462.1"/>
    <property type="molecule type" value="Genomic_DNA"/>
</dbReference>
<feature type="domain" description="Metalloprotease TldD/E N-terminal" evidence="2">
    <location>
        <begin position="23"/>
        <end position="86"/>
    </location>
</feature>
<evidence type="ECO:0000256" key="1">
    <source>
        <dbReference type="ARBA" id="ARBA00005836"/>
    </source>
</evidence>
<dbReference type="GO" id="GO:0006508">
    <property type="term" value="P:proteolysis"/>
    <property type="evidence" value="ECO:0007669"/>
    <property type="project" value="InterPro"/>
</dbReference>
<organism evidence="5 6">
    <name type="scientific">Caloranaerobacter azorensis H53214</name>
    <dbReference type="NCBI Taxonomy" id="1156417"/>
    <lineage>
        <taxon>Bacteria</taxon>
        <taxon>Bacillati</taxon>
        <taxon>Bacillota</taxon>
        <taxon>Tissierellia</taxon>
        <taxon>Tissierellales</taxon>
        <taxon>Thermohalobacteraceae</taxon>
        <taxon>Caloranaerobacter</taxon>
    </lineage>
</organism>
<dbReference type="PANTHER" id="PTHR43421:SF1">
    <property type="entry name" value="METALLOPROTEASE PMBA"/>
    <property type="match status" value="1"/>
</dbReference>
<comment type="caution">
    <text evidence="5">The sequence shown here is derived from an EMBL/GenBank/DDBJ whole genome shotgun (WGS) entry which is preliminary data.</text>
</comment>
<dbReference type="RefSeq" id="WP_035165110.1">
    <property type="nucleotide sequence ID" value="NZ_AZTB01000105.1"/>
</dbReference>
<accession>A0A096BF24</accession>
<dbReference type="InterPro" id="IPR036059">
    <property type="entry name" value="TldD/PmbA_sf"/>
</dbReference>
<comment type="similarity">
    <text evidence="1">Belongs to the peptidase U62 family.</text>
</comment>
<proteinExistence type="inferred from homology"/>
<dbReference type="AlphaFoldDB" id="A0A096BF24"/>
<feature type="domain" description="Metalloprotease TldD/E central" evidence="4">
    <location>
        <begin position="114"/>
        <end position="218"/>
    </location>
</feature>
<protein>
    <submittedName>
        <fullName evidence="5">Peptidase U62</fullName>
    </submittedName>
</protein>
<dbReference type="PANTHER" id="PTHR43421">
    <property type="entry name" value="METALLOPROTEASE PMBA"/>
    <property type="match status" value="1"/>
</dbReference>
<dbReference type="GO" id="GO:0008237">
    <property type="term" value="F:metallopeptidase activity"/>
    <property type="evidence" value="ECO:0007669"/>
    <property type="project" value="InterPro"/>
</dbReference>
<dbReference type="InterPro" id="IPR002510">
    <property type="entry name" value="Metalloprtase-TldD/E_N"/>
</dbReference>